<comment type="caution">
    <text evidence="2">The sequence shown here is derived from an EMBL/GenBank/DDBJ whole genome shotgun (WGS) entry which is preliminary data.</text>
</comment>
<dbReference type="CDD" id="cd00303">
    <property type="entry name" value="retropepsin_like"/>
    <property type="match status" value="1"/>
</dbReference>
<dbReference type="PANTHER" id="PTHR33437">
    <property type="entry name" value="OS06G0361200 PROTEIN"/>
    <property type="match status" value="1"/>
</dbReference>
<feature type="compositionally biased region" description="Polar residues" evidence="1">
    <location>
        <begin position="27"/>
        <end position="43"/>
    </location>
</feature>
<feature type="region of interest" description="Disordered" evidence="1">
    <location>
        <begin position="684"/>
        <end position="709"/>
    </location>
</feature>
<reference evidence="2 3" key="1">
    <citation type="submission" date="2019-08" db="EMBL/GenBank/DDBJ databases">
        <title>Draft genome sequences of two oriental melons (Cucumis melo L. var makuwa).</title>
        <authorList>
            <person name="Kwon S.-Y."/>
        </authorList>
    </citation>
    <scope>NUCLEOTIDE SEQUENCE [LARGE SCALE GENOMIC DNA]</scope>
    <source>
        <strain evidence="3">cv. SW 3</strain>
        <tissue evidence="2">Leaf</tissue>
    </source>
</reference>
<evidence type="ECO:0000313" key="2">
    <source>
        <dbReference type="EMBL" id="KAA0066578.1"/>
    </source>
</evidence>
<dbReference type="PANTHER" id="PTHR33437:SF2">
    <property type="entry name" value="OS06G0361200 PROTEIN"/>
    <property type="match status" value="1"/>
</dbReference>
<gene>
    <name evidence="2" type="ORF">E6C27_scaffold25G001510</name>
</gene>
<feature type="region of interest" description="Disordered" evidence="1">
    <location>
        <begin position="58"/>
        <end position="79"/>
    </location>
</feature>
<feature type="compositionally biased region" description="Low complexity" evidence="1">
    <location>
        <begin position="1"/>
        <end position="16"/>
    </location>
</feature>
<dbReference type="InterPro" id="IPR021109">
    <property type="entry name" value="Peptidase_aspartic_dom_sf"/>
</dbReference>
<dbReference type="AlphaFoldDB" id="A0A5A7VFQ8"/>
<dbReference type="EMBL" id="SSTE01000887">
    <property type="protein sequence ID" value="KAA0066578.1"/>
    <property type="molecule type" value="Genomic_DNA"/>
</dbReference>
<accession>A0A5A7VFQ8</accession>
<dbReference type="OrthoDB" id="8944635at2759"/>
<feature type="compositionally biased region" description="Basic residues" evidence="1">
    <location>
        <begin position="375"/>
        <end position="386"/>
    </location>
</feature>
<sequence>MASKKAASKSSVASDAYIGPITRSRSKGITQEQDQGSNVAQSILKQLMESPKTGIFLKENPLYDNSNSTSSKSKKEARPDVMSVMMADISTEAAMVDMERKVNFLMKVMEERDHEITALRDQMWTRETAKSSQTLVVKATDKEKNVVQENQQQQQSVSVASLSVQQLKNMIANSIKAQYRGPLQTSFMYSKSYTKRIDNLRMPLWYQPPKFQQSDEKGNLEQHITHFVETFVEICTQGMHWGLLYILQGIKPRTFEELVTHTHDMELSIASRGTKDLPISKVRKDKETKSAEKVVNSTVKESIVVNMTPLKYYRHARATTGEPADLAAGMLDREKKIELDLEEIAQTNHAAEVAPEDSQEKERLIKEDDEGRGNKAQKNKKKKKTRKLKLLHEEDKDFLRPQRLVTLADFFPTRFLCDHQDENPGVVACHAINSTEEESILLRSLEEEGVSKDLLRFNVNDLLSLPQETKTILINAFLNSATSSLSAPTATYESTLYCMSIDFLDEDLLLGSKLHNRPLYVSGYVREQRVDRILIDNGSTINIMPKSTIRQLGILMDELSNIKLVIQGFNQGSQKVIGMIRLELIIGDLKASALFHVIDSRSTYKLLLGRPRIHGNGVVTSTLHQCFKFCQDGVKKVEVDSNPFSEAKSHFTDVKFCLKNDNSSEVVPVEIPLVNREDNLQLKSLESRKPHKSTGTFHSGKGEASTSTTKSMILMDEKASNSSLLRYVPLSRRQKGESPFVEALQGLKVGNIEVLKESFTTPVTKITKQEIKIDLTEANLPQKWTKDGFDPKAYKLMAKASF</sequence>
<evidence type="ECO:0000256" key="1">
    <source>
        <dbReference type="SAM" id="MobiDB-lite"/>
    </source>
</evidence>
<name>A0A5A7VFQ8_CUCMM</name>
<dbReference type="Gene3D" id="2.40.70.10">
    <property type="entry name" value="Acid Proteases"/>
    <property type="match status" value="1"/>
</dbReference>
<dbReference type="Proteomes" id="UP000321393">
    <property type="component" value="Unassembled WGS sequence"/>
</dbReference>
<feature type="compositionally biased region" description="Basic and acidic residues" evidence="1">
    <location>
        <begin position="358"/>
        <end position="373"/>
    </location>
</feature>
<organism evidence="2 3">
    <name type="scientific">Cucumis melo var. makuwa</name>
    <name type="common">Oriental melon</name>
    <dbReference type="NCBI Taxonomy" id="1194695"/>
    <lineage>
        <taxon>Eukaryota</taxon>
        <taxon>Viridiplantae</taxon>
        <taxon>Streptophyta</taxon>
        <taxon>Embryophyta</taxon>
        <taxon>Tracheophyta</taxon>
        <taxon>Spermatophyta</taxon>
        <taxon>Magnoliopsida</taxon>
        <taxon>eudicotyledons</taxon>
        <taxon>Gunneridae</taxon>
        <taxon>Pentapetalae</taxon>
        <taxon>rosids</taxon>
        <taxon>fabids</taxon>
        <taxon>Cucurbitales</taxon>
        <taxon>Cucurbitaceae</taxon>
        <taxon>Benincaseae</taxon>
        <taxon>Cucumis</taxon>
    </lineage>
</organism>
<evidence type="ECO:0000313" key="3">
    <source>
        <dbReference type="Proteomes" id="UP000321393"/>
    </source>
</evidence>
<feature type="region of interest" description="Disordered" evidence="1">
    <location>
        <begin position="346"/>
        <end position="386"/>
    </location>
</feature>
<dbReference type="SUPFAM" id="SSF50630">
    <property type="entry name" value="Acid proteases"/>
    <property type="match status" value="1"/>
</dbReference>
<protein>
    <submittedName>
        <fullName evidence="2">Ty3-gypsy retrotransposon protein</fullName>
    </submittedName>
</protein>
<feature type="region of interest" description="Disordered" evidence="1">
    <location>
        <begin position="1"/>
        <end position="43"/>
    </location>
</feature>
<proteinExistence type="predicted"/>